<dbReference type="GO" id="GO:0005576">
    <property type="term" value="C:extracellular region"/>
    <property type="evidence" value="ECO:0007669"/>
    <property type="project" value="InterPro"/>
</dbReference>
<sequence>MVRGSEVFRRRGIMRLSLLRLMLLLLMPLVVSGCALQTPVAISRATDFEDFGANPANLRMKAYVPAGLRRGAPLVVALHHCFQTAEEYAAETGWLALADRYGFAVLMPGQIAYNDPNYCFQWFNAWQQGPAGDEPVSIHSMIVAMVEAYGLDARRIFVTGHSAGGSMALILMASYPDLIAAGGTFGSLPVGQTSAMLFAPVAMAGFGTDDPEDLARRIRDEVDWPGPWPRLSVWQGADDAMVAASNGPRVRNQWLGLMGLAGRPPAVDRVGPYVRETWVDGQGRPAVQFVDLTDVGHSVPVDSKSGCGVAPKGLAQLVSDVGVCSSLELLKFWGVVR</sequence>
<dbReference type="PANTHER" id="PTHR43037:SF1">
    <property type="entry name" value="BLL1128 PROTEIN"/>
    <property type="match status" value="1"/>
</dbReference>
<gene>
    <name evidence="3" type="ORF">DKG75_09375</name>
</gene>
<name>A0A317E4W1_9PROT</name>
<dbReference type="Gene3D" id="3.40.50.1820">
    <property type="entry name" value="alpha/beta hydrolase"/>
    <property type="match status" value="1"/>
</dbReference>
<comment type="caution">
    <text evidence="3">The sequence shown here is derived from an EMBL/GenBank/DDBJ whole genome shotgun (WGS) entry which is preliminary data.</text>
</comment>
<dbReference type="GO" id="GO:0016787">
    <property type="term" value="F:hydrolase activity"/>
    <property type="evidence" value="ECO:0007669"/>
    <property type="project" value="UniProtKB-KW"/>
</dbReference>
<dbReference type="Proteomes" id="UP000246077">
    <property type="component" value="Unassembled WGS sequence"/>
</dbReference>
<dbReference type="OrthoDB" id="9767239at2"/>
<reference evidence="4" key="1">
    <citation type="submission" date="2018-05" db="EMBL/GenBank/DDBJ databases">
        <title>Zavarzinia sp. HR-AS.</title>
        <authorList>
            <person name="Lee Y."/>
            <person name="Jeon C.O."/>
        </authorList>
    </citation>
    <scope>NUCLEOTIDE SEQUENCE [LARGE SCALE GENOMIC DNA]</scope>
    <source>
        <strain evidence="4">DSM 1231</strain>
    </source>
</reference>
<dbReference type="NCBIfam" id="TIGR01840">
    <property type="entry name" value="esterase_phb"/>
    <property type="match status" value="1"/>
</dbReference>
<dbReference type="AlphaFoldDB" id="A0A317E4W1"/>
<keyword evidence="1" id="KW-0732">Signal</keyword>
<dbReference type="PANTHER" id="PTHR43037">
    <property type="entry name" value="UNNAMED PRODUCT-RELATED"/>
    <property type="match status" value="1"/>
</dbReference>
<evidence type="ECO:0000256" key="2">
    <source>
        <dbReference type="ARBA" id="ARBA00022801"/>
    </source>
</evidence>
<evidence type="ECO:0000313" key="3">
    <source>
        <dbReference type="EMBL" id="PWR22168.1"/>
    </source>
</evidence>
<protein>
    <recommendedName>
        <fullName evidence="5">Esterase</fullName>
    </recommendedName>
</protein>
<proteinExistence type="predicted"/>
<dbReference type="EMBL" id="QGLF01000002">
    <property type="protein sequence ID" value="PWR22168.1"/>
    <property type="molecule type" value="Genomic_DNA"/>
</dbReference>
<keyword evidence="4" id="KW-1185">Reference proteome</keyword>
<dbReference type="InterPro" id="IPR050955">
    <property type="entry name" value="Plant_Biomass_Hydrol_Est"/>
</dbReference>
<dbReference type="PROSITE" id="PS51257">
    <property type="entry name" value="PROKAR_LIPOPROTEIN"/>
    <property type="match status" value="1"/>
</dbReference>
<organism evidence="3 4">
    <name type="scientific">Zavarzinia compransoris</name>
    <dbReference type="NCBI Taxonomy" id="1264899"/>
    <lineage>
        <taxon>Bacteria</taxon>
        <taxon>Pseudomonadati</taxon>
        <taxon>Pseudomonadota</taxon>
        <taxon>Alphaproteobacteria</taxon>
        <taxon>Rhodospirillales</taxon>
        <taxon>Zavarziniaceae</taxon>
        <taxon>Zavarzinia</taxon>
    </lineage>
</organism>
<accession>A0A317E4W1</accession>
<evidence type="ECO:0000313" key="4">
    <source>
        <dbReference type="Proteomes" id="UP000246077"/>
    </source>
</evidence>
<evidence type="ECO:0008006" key="5">
    <source>
        <dbReference type="Google" id="ProtNLM"/>
    </source>
</evidence>
<dbReference type="Pfam" id="PF10503">
    <property type="entry name" value="Esterase_PHB"/>
    <property type="match status" value="1"/>
</dbReference>
<dbReference type="SUPFAM" id="SSF53474">
    <property type="entry name" value="alpha/beta-Hydrolases"/>
    <property type="match status" value="1"/>
</dbReference>
<evidence type="ECO:0000256" key="1">
    <source>
        <dbReference type="ARBA" id="ARBA00022729"/>
    </source>
</evidence>
<keyword evidence="2" id="KW-0378">Hydrolase</keyword>
<dbReference type="InterPro" id="IPR029058">
    <property type="entry name" value="AB_hydrolase_fold"/>
</dbReference>
<dbReference type="InterPro" id="IPR010126">
    <property type="entry name" value="Esterase_phb"/>
</dbReference>